<keyword evidence="2" id="KW-1185">Reference proteome</keyword>
<evidence type="ECO:0000313" key="2">
    <source>
        <dbReference type="Proteomes" id="UP000807025"/>
    </source>
</evidence>
<comment type="caution">
    <text evidence="1">The sequence shown here is derived from an EMBL/GenBank/DDBJ whole genome shotgun (WGS) entry which is preliminary data.</text>
</comment>
<sequence length="121" mass="13700">MVEPGQDKKRTKWAADFTHFRAGNKANASKIECEPSEGDHEERTSGLAQSEFMAVGYLYRWNLESTTAIVNRYSFYPDVPFPNCNSNLTEHAKEEVSTQGMNQLFKVQGHTTFCGYLSAPR</sequence>
<organism evidence="1 2">
    <name type="scientific">Pleurotus eryngii</name>
    <name type="common">Boletus of the steppes</name>
    <dbReference type="NCBI Taxonomy" id="5323"/>
    <lineage>
        <taxon>Eukaryota</taxon>
        <taxon>Fungi</taxon>
        <taxon>Dikarya</taxon>
        <taxon>Basidiomycota</taxon>
        <taxon>Agaricomycotina</taxon>
        <taxon>Agaricomycetes</taxon>
        <taxon>Agaricomycetidae</taxon>
        <taxon>Agaricales</taxon>
        <taxon>Pleurotineae</taxon>
        <taxon>Pleurotaceae</taxon>
        <taxon>Pleurotus</taxon>
    </lineage>
</organism>
<protein>
    <submittedName>
        <fullName evidence="1">Uncharacterized protein</fullName>
    </submittedName>
</protein>
<accession>A0A9P5ZG70</accession>
<reference evidence="1" key="1">
    <citation type="submission" date="2020-11" db="EMBL/GenBank/DDBJ databases">
        <authorList>
            <consortium name="DOE Joint Genome Institute"/>
            <person name="Ahrendt S."/>
            <person name="Riley R."/>
            <person name="Andreopoulos W."/>
            <person name="Labutti K."/>
            <person name="Pangilinan J."/>
            <person name="Ruiz-Duenas F.J."/>
            <person name="Barrasa J.M."/>
            <person name="Sanchez-Garcia M."/>
            <person name="Camarero S."/>
            <person name="Miyauchi S."/>
            <person name="Serrano A."/>
            <person name="Linde D."/>
            <person name="Babiker R."/>
            <person name="Drula E."/>
            <person name="Ayuso-Fernandez I."/>
            <person name="Pacheco R."/>
            <person name="Padilla G."/>
            <person name="Ferreira P."/>
            <person name="Barriuso J."/>
            <person name="Kellner H."/>
            <person name="Castanera R."/>
            <person name="Alfaro M."/>
            <person name="Ramirez L."/>
            <person name="Pisabarro A.G."/>
            <person name="Kuo A."/>
            <person name="Tritt A."/>
            <person name="Lipzen A."/>
            <person name="He G."/>
            <person name="Yan M."/>
            <person name="Ng V."/>
            <person name="Cullen D."/>
            <person name="Martin F."/>
            <person name="Rosso M.-N."/>
            <person name="Henrissat B."/>
            <person name="Hibbett D."/>
            <person name="Martinez A.T."/>
            <person name="Grigoriev I.V."/>
        </authorList>
    </citation>
    <scope>NUCLEOTIDE SEQUENCE</scope>
    <source>
        <strain evidence="1">ATCC 90797</strain>
    </source>
</reference>
<name>A0A9P5ZG70_PLEER</name>
<dbReference type="EMBL" id="MU154869">
    <property type="protein sequence ID" value="KAF9486881.1"/>
    <property type="molecule type" value="Genomic_DNA"/>
</dbReference>
<gene>
    <name evidence="1" type="ORF">BDN71DRAFT_1459090</name>
</gene>
<dbReference type="AlphaFoldDB" id="A0A9P5ZG70"/>
<proteinExistence type="predicted"/>
<evidence type="ECO:0000313" key="1">
    <source>
        <dbReference type="EMBL" id="KAF9486881.1"/>
    </source>
</evidence>
<dbReference type="Proteomes" id="UP000807025">
    <property type="component" value="Unassembled WGS sequence"/>
</dbReference>